<feature type="region of interest" description="Disordered" evidence="2">
    <location>
        <begin position="274"/>
        <end position="331"/>
    </location>
</feature>
<dbReference type="OrthoDB" id="273838at2759"/>
<organism evidence="3 4">
    <name type="scientific">Leptomonas seymouri</name>
    <dbReference type="NCBI Taxonomy" id="5684"/>
    <lineage>
        <taxon>Eukaryota</taxon>
        <taxon>Discoba</taxon>
        <taxon>Euglenozoa</taxon>
        <taxon>Kinetoplastea</taxon>
        <taxon>Metakinetoplastina</taxon>
        <taxon>Trypanosomatida</taxon>
        <taxon>Trypanosomatidae</taxon>
        <taxon>Leishmaniinae</taxon>
        <taxon>Leptomonas</taxon>
    </lineage>
</organism>
<dbReference type="Proteomes" id="UP000038009">
    <property type="component" value="Unassembled WGS sequence"/>
</dbReference>
<name>A0A0N0P5X7_LEPSE</name>
<keyword evidence="1" id="KW-0175">Coiled coil</keyword>
<evidence type="ECO:0000256" key="1">
    <source>
        <dbReference type="SAM" id="Coils"/>
    </source>
</evidence>
<comment type="caution">
    <text evidence="3">The sequence shown here is derived from an EMBL/GenBank/DDBJ whole genome shotgun (WGS) entry which is preliminary data.</text>
</comment>
<feature type="coiled-coil region" evidence="1">
    <location>
        <begin position="195"/>
        <end position="222"/>
    </location>
</feature>
<evidence type="ECO:0000313" key="4">
    <source>
        <dbReference type="Proteomes" id="UP000038009"/>
    </source>
</evidence>
<keyword evidence="4" id="KW-1185">Reference proteome</keyword>
<dbReference type="EMBL" id="LJSK01000127">
    <property type="protein sequence ID" value="KPI86507.1"/>
    <property type="molecule type" value="Genomic_DNA"/>
</dbReference>
<evidence type="ECO:0000313" key="3">
    <source>
        <dbReference type="EMBL" id="KPI86507.1"/>
    </source>
</evidence>
<gene>
    <name evidence="3" type="ORF">ABL78_4409</name>
</gene>
<accession>A0A0N0P5X7</accession>
<dbReference type="VEuPathDB" id="TriTrypDB:Lsey_0127_0020"/>
<protein>
    <submittedName>
        <fullName evidence="3">Uncharacterized protein</fullName>
    </submittedName>
</protein>
<feature type="compositionally biased region" description="Basic and acidic residues" evidence="2">
    <location>
        <begin position="288"/>
        <end position="303"/>
    </location>
</feature>
<sequence>MVIPASQVPADTPARPLPSPILRPLRSSSLPSASSVAVSTGSFEVMLNHARMSVERQYPFVNVASLFTAHAALGARSSGSPNHYAPPLHRYGSRPVLLLDYTGALHLRHERRALRQAIKTKTSQLLAERAKQIRIARAWRMRRLRALRSNNGAFITTPGGYPVDGQGEDREAHAGEVAVHYEGVMHTAADMERLINATGARRVAISQELQELREQLTRLAQSKRYGEATHEGCILMLPSPDTQEVRLCSGHHYRTVCFVGEVLMDVVPGEGPCPLPPPAVPSPSAVTEESRRSLSPETRPDHHYHLHQSSVGMSSQREAADTLARDAAPQSAPSWAKAELLGYTIFRRLQQSSKNPQRRGGSPSSISAYLALPACEAATYREWAIQKYGLPQP</sequence>
<proteinExistence type="predicted"/>
<evidence type="ECO:0000256" key="2">
    <source>
        <dbReference type="SAM" id="MobiDB-lite"/>
    </source>
</evidence>
<feature type="region of interest" description="Disordered" evidence="2">
    <location>
        <begin position="1"/>
        <end position="21"/>
    </location>
</feature>
<dbReference type="OMA" id="HHYRTVC"/>
<reference evidence="3 4" key="1">
    <citation type="journal article" date="2015" name="PLoS Pathog.">
        <title>Leptomonas seymouri: Adaptations to the Dixenous Life Cycle Analyzed by Genome Sequencing, Transcriptome Profiling and Co-infection with Leishmania donovani.</title>
        <authorList>
            <person name="Kraeva N."/>
            <person name="Butenko A."/>
            <person name="Hlavacova J."/>
            <person name="Kostygov A."/>
            <person name="Myskova J."/>
            <person name="Grybchuk D."/>
            <person name="Lestinova T."/>
            <person name="Votypka J."/>
            <person name="Volf P."/>
            <person name="Opperdoes F."/>
            <person name="Flegontov P."/>
            <person name="Lukes J."/>
            <person name="Yurchenko V."/>
        </authorList>
    </citation>
    <scope>NUCLEOTIDE SEQUENCE [LARGE SCALE GENOMIC DNA]</scope>
    <source>
        <strain evidence="3 4">ATCC 30220</strain>
    </source>
</reference>
<dbReference type="AlphaFoldDB" id="A0A0N0P5X7"/>
<feature type="compositionally biased region" description="Polar residues" evidence="2">
    <location>
        <begin position="307"/>
        <end position="317"/>
    </location>
</feature>